<dbReference type="InterPro" id="IPR052058">
    <property type="entry name" value="Alcohol_O-acetyltransferase"/>
</dbReference>
<dbReference type="SUPFAM" id="SSF52777">
    <property type="entry name" value="CoA-dependent acyltransferases"/>
    <property type="match status" value="2"/>
</dbReference>
<dbReference type="PANTHER" id="PTHR28037:SF1">
    <property type="entry name" value="ALCOHOL O-ACETYLTRANSFERASE 1-RELATED"/>
    <property type="match status" value="1"/>
</dbReference>
<dbReference type="EMBL" id="KN846963">
    <property type="protein sequence ID" value="KIW62370.1"/>
    <property type="molecule type" value="Genomic_DNA"/>
</dbReference>
<dbReference type="Gene3D" id="3.30.559.10">
    <property type="entry name" value="Chloramphenicol acetyltransferase-like domain"/>
    <property type="match status" value="1"/>
</dbReference>
<sequence length="479" mass="52418">MAEYELRKIRPLGKLEEIAAVAHHIDFFTNTGLSVHYRSSRPAPDLQELIYRAVAHVVRSQPILFAIPVGVGTKEPYWGRLPSIDIKKAVTFVERSTPSTTDSEGRDRELDALLEDQHNTSFKSGYGTLPVWRLVIVRDPGVYHEFTACLIAHHSMSDGTGLQVFQNSFQTALSNTSLSSSPPSEVEQDHVIYSNVDDPIAPSLEQVHPLPIPTEAPDADTPGVQAWKGSPVQVPCKTRYLSLSLAPHVAQFFARECKKHKATPTAALPSLIARLLFHNLPPTTEALVCNLPVSLRPDLPPNLVEGVMGNFIDAFKVELLRSDLDDIEDSTARSGNAWNVWTHAQKIQQATRRYLVNTSSSGEPYTNIAFFKLIPDLSAALTATLGNARSESFEVSNLGTFSQPQNLKAGAPGPVWQAGKVTISRCAYAAGGSLVVCVLGGVENLGFGFTWQEGAIPEDVVDRIVRGVRMYLDHPRADV</sequence>
<dbReference type="InterPro" id="IPR023213">
    <property type="entry name" value="CAT-like_dom_sf"/>
</dbReference>
<dbReference type="PANTHER" id="PTHR28037">
    <property type="entry name" value="ALCOHOL O-ACETYLTRANSFERASE 1-RELATED"/>
    <property type="match status" value="1"/>
</dbReference>
<accession>A0A0D2F5X1</accession>
<organism evidence="1 2">
    <name type="scientific">Phialophora macrospora</name>
    <dbReference type="NCBI Taxonomy" id="1851006"/>
    <lineage>
        <taxon>Eukaryota</taxon>
        <taxon>Fungi</taxon>
        <taxon>Dikarya</taxon>
        <taxon>Ascomycota</taxon>
        <taxon>Pezizomycotina</taxon>
        <taxon>Eurotiomycetes</taxon>
        <taxon>Chaetothyriomycetidae</taxon>
        <taxon>Chaetothyriales</taxon>
        <taxon>Herpotrichiellaceae</taxon>
        <taxon>Phialophora</taxon>
    </lineage>
</organism>
<dbReference type="GO" id="GO:0008080">
    <property type="term" value="F:N-acetyltransferase activity"/>
    <property type="evidence" value="ECO:0007669"/>
    <property type="project" value="TreeGrafter"/>
</dbReference>
<evidence type="ECO:0000313" key="1">
    <source>
        <dbReference type="EMBL" id="KIW62370.1"/>
    </source>
</evidence>
<dbReference type="Proteomes" id="UP000054266">
    <property type="component" value="Unassembled WGS sequence"/>
</dbReference>
<keyword evidence="2" id="KW-1185">Reference proteome</keyword>
<name>A0A0D2F5X1_9EURO</name>
<evidence type="ECO:0008006" key="3">
    <source>
        <dbReference type="Google" id="ProtNLM"/>
    </source>
</evidence>
<evidence type="ECO:0000313" key="2">
    <source>
        <dbReference type="Proteomes" id="UP000054266"/>
    </source>
</evidence>
<dbReference type="HOGENOM" id="CLU_024469_1_1_1"/>
<proteinExistence type="predicted"/>
<dbReference type="STRING" id="5601.A0A0D2F5X1"/>
<gene>
    <name evidence="1" type="ORF">PV04_10550</name>
</gene>
<dbReference type="AlphaFoldDB" id="A0A0D2F5X1"/>
<protein>
    <recommendedName>
        <fullName evidence="3">Alcohol acetyltransferase</fullName>
    </recommendedName>
</protein>
<reference evidence="1 2" key="1">
    <citation type="submission" date="2015-01" db="EMBL/GenBank/DDBJ databases">
        <title>The Genome Sequence of Capronia semiimmersa CBS27337.</title>
        <authorList>
            <consortium name="The Broad Institute Genomics Platform"/>
            <person name="Cuomo C."/>
            <person name="de Hoog S."/>
            <person name="Gorbushina A."/>
            <person name="Stielow B."/>
            <person name="Teixiera M."/>
            <person name="Abouelleil A."/>
            <person name="Chapman S.B."/>
            <person name="Priest M."/>
            <person name="Young S.K."/>
            <person name="Wortman J."/>
            <person name="Nusbaum C."/>
            <person name="Birren B."/>
        </authorList>
    </citation>
    <scope>NUCLEOTIDE SEQUENCE [LARGE SCALE GENOMIC DNA]</scope>
    <source>
        <strain evidence="1 2">CBS 27337</strain>
    </source>
</reference>